<dbReference type="Gene3D" id="2.130.10.10">
    <property type="entry name" value="YVTN repeat-like/Quinoprotein amine dehydrogenase"/>
    <property type="match status" value="1"/>
</dbReference>
<evidence type="ECO:0000313" key="3">
    <source>
        <dbReference type="EMBL" id="KAJ4397034.1"/>
    </source>
</evidence>
<gene>
    <name evidence="3" type="ORF">N0V93_001258</name>
</gene>
<organism evidence="3 4">
    <name type="scientific">Gnomoniopsis smithogilvyi</name>
    <dbReference type="NCBI Taxonomy" id="1191159"/>
    <lineage>
        <taxon>Eukaryota</taxon>
        <taxon>Fungi</taxon>
        <taxon>Dikarya</taxon>
        <taxon>Ascomycota</taxon>
        <taxon>Pezizomycotina</taxon>
        <taxon>Sordariomycetes</taxon>
        <taxon>Sordariomycetidae</taxon>
        <taxon>Diaporthales</taxon>
        <taxon>Gnomoniaceae</taxon>
        <taxon>Gnomoniopsis</taxon>
    </lineage>
</organism>
<reference evidence="3" key="1">
    <citation type="submission" date="2022-10" db="EMBL/GenBank/DDBJ databases">
        <title>Tapping the CABI collections for fungal endophytes: first genome assemblies for Collariella, Neodidymelliopsis, Ascochyta clinopodiicola, Didymella pomorum, Didymosphaeria variabile, Neocosmospora piperis and Neocucurbitaria cava.</title>
        <authorList>
            <person name="Hill R."/>
        </authorList>
    </citation>
    <scope>NUCLEOTIDE SEQUENCE</scope>
    <source>
        <strain evidence="3">IMI 355082</strain>
    </source>
</reference>
<feature type="region of interest" description="Disordered" evidence="2">
    <location>
        <begin position="104"/>
        <end position="149"/>
    </location>
</feature>
<dbReference type="EMBL" id="JAPEVB010000001">
    <property type="protein sequence ID" value="KAJ4397034.1"/>
    <property type="molecule type" value="Genomic_DNA"/>
</dbReference>
<feature type="repeat" description="WD" evidence="1">
    <location>
        <begin position="524"/>
        <end position="556"/>
    </location>
</feature>
<feature type="region of interest" description="Disordered" evidence="2">
    <location>
        <begin position="33"/>
        <end position="85"/>
    </location>
</feature>
<dbReference type="PANTHER" id="PTHR43991:SF12">
    <property type="entry name" value="WD REPEAT PROTEIN (AFU_ORTHOLOGUE AFUA_8G05640)"/>
    <property type="match status" value="1"/>
</dbReference>
<feature type="compositionally biased region" description="Acidic residues" evidence="2">
    <location>
        <begin position="72"/>
        <end position="85"/>
    </location>
</feature>
<keyword evidence="1" id="KW-0853">WD repeat</keyword>
<dbReference type="AlphaFoldDB" id="A0A9W8Z578"/>
<dbReference type="PROSITE" id="PS50294">
    <property type="entry name" value="WD_REPEATS_REGION"/>
    <property type="match status" value="1"/>
</dbReference>
<sequence>MWSDDSDGSSGTHHHQPVGHYAGGLSFMVQGHWNHFPTSTTDNEDTRPTEMDLDQEPLNGSQGAYWHHYMSDDDDDDDDVDDDEGGAQVDMLAVASVLSQGMDLAQDDDDDDDDDLGPPGAYSANHSAPATGPNGDIQFAPPVHMPPLFPTSNQYQTPLAPAFPPLVASALVQQGNAPGAPLTGLNANPATNLHVQLHQHPHFPITHHPQLLHPNAISNPNANALIPENYNLHDFVRVWAWQHAAWQGSPRERGRYPWAKNIEPQMTKSVSHVDYMDLEGDRCDVQGINWDNLGVTRSDARERRLLTYKNYVNVAGSDRWQESHDVLPCTENDFRFRRFHVRKNINLAHFQLRNVLASTSRSQVFYPGTNSVYEFNPITGKGKSGMRSRETPNFQVSTLAADYGVLVAGGFFGDYCFRRTSSESNPEVHEGTITTDNSGITNHVQLHLSRTSTGPKASFASNDNGFRVLDIETDKFISEMTYEKPVNCSAMSPDRRLRVMVGDQTSVLITKAEADGKPEILMTLGGHKDFGFSCDWADDGWTVATGFQDKSVKIWDARRWTNSHGRATPVCTLRSEIAGCRSVKFSPLGSGKRVLVAAEEADFVSIYDAQTWQSKQTFDFFGEIGGTAFVNEGQDLQILCCDPTRGGLFQLDRCGMGSERSHDTERRSYNRTWNDGSYDWQEFQTTPRRLPRRSETHRRRRALAVDSLDPF</sequence>
<evidence type="ECO:0000256" key="1">
    <source>
        <dbReference type="PROSITE-ProRule" id="PRU00221"/>
    </source>
</evidence>
<dbReference type="InterPro" id="IPR001680">
    <property type="entry name" value="WD40_rpt"/>
</dbReference>
<dbReference type="SMART" id="SM00320">
    <property type="entry name" value="WD40"/>
    <property type="match status" value="3"/>
</dbReference>
<dbReference type="Proteomes" id="UP001140453">
    <property type="component" value="Unassembled WGS sequence"/>
</dbReference>
<feature type="compositionally biased region" description="Acidic residues" evidence="2">
    <location>
        <begin position="105"/>
        <end position="116"/>
    </location>
</feature>
<evidence type="ECO:0000256" key="2">
    <source>
        <dbReference type="SAM" id="MobiDB-lite"/>
    </source>
</evidence>
<accession>A0A9W8Z578</accession>
<dbReference type="InterPro" id="IPR015943">
    <property type="entry name" value="WD40/YVTN_repeat-like_dom_sf"/>
</dbReference>
<dbReference type="PANTHER" id="PTHR43991">
    <property type="entry name" value="WD REPEAT PROTEIN (AFU_ORTHOLOGUE AFUA_8G05640)-RELATED"/>
    <property type="match status" value="1"/>
</dbReference>
<dbReference type="SUPFAM" id="SSF50978">
    <property type="entry name" value="WD40 repeat-like"/>
    <property type="match status" value="1"/>
</dbReference>
<proteinExistence type="predicted"/>
<dbReference type="PROSITE" id="PS50082">
    <property type="entry name" value="WD_REPEATS_2"/>
    <property type="match status" value="1"/>
</dbReference>
<name>A0A9W8Z578_9PEZI</name>
<protein>
    <submittedName>
        <fullName evidence="3">Uncharacterized protein</fullName>
    </submittedName>
</protein>
<dbReference type="OrthoDB" id="20669at2759"/>
<evidence type="ECO:0000313" key="4">
    <source>
        <dbReference type="Proteomes" id="UP001140453"/>
    </source>
</evidence>
<dbReference type="InterPro" id="IPR036322">
    <property type="entry name" value="WD40_repeat_dom_sf"/>
</dbReference>
<keyword evidence="4" id="KW-1185">Reference proteome</keyword>
<comment type="caution">
    <text evidence="3">The sequence shown here is derived from an EMBL/GenBank/DDBJ whole genome shotgun (WGS) entry which is preliminary data.</text>
</comment>